<accession>A0AAV2AIP6</accession>
<evidence type="ECO:0000313" key="2">
    <source>
        <dbReference type="Proteomes" id="UP001497382"/>
    </source>
</evidence>
<gene>
    <name evidence="1" type="ORF">LARSCL_LOCUS12391</name>
</gene>
<comment type="caution">
    <text evidence="1">The sequence shown here is derived from an EMBL/GenBank/DDBJ whole genome shotgun (WGS) entry which is preliminary data.</text>
</comment>
<dbReference type="GO" id="GO:0003676">
    <property type="term" value="F:nucleic acid binding"/>
    <property type="evidence" value="ECO:0007669"/>
    <property type="project" value="InterPro"/>
</dbReference>
<dbReference type="InterPro" id="IPR036397">
    <property type="entry name" value="RNaseH_sf"/>
</dbReference>
<dbReference type="Gene3D" id="3.30.420.10">
    <property type="entry name" value="Ribonuclease H-like superfamily/Ribonuclease H"/>
    <property type="match status" value="1"/>
</dbReference>
<organism evidence="1 2">
    <name type="scientific">Larinioides sclopetarius</name>
    <dbReference type="NCBI Taxonomy" id="280406"/>
    <lineage>
        <taxon>Eukaryota</taxon>
        <taxon>Metazoa</taxon>
        <taxon>Ecdysozoa</taxon>
        <taxon>Arthropoda</taxon>
        <taxon>Chelicerata</taxon>
        <taxon>Arachnida</taxon>
        <taxon>Araneae</taxon>
        <taxon>Araneomorphae</taxon>
        <taxon>Entelegynae</taxon>
        <taxon>Araneoidea</taxon>
        <taxon>Araneidae</taxon>
        <taxon>Larinioides</taxon>
    </lineage>
</organism>
<name>A0AAV2AIP6_9ARAC</name>
<keyword evidence="2" id="KW-1185">Reference proteome</keyword>
<dbReference type="Proteomes" id="UP001497382">
    <property type="component" value="Unassembled WGS sequence"/>
</dbReference>
<dbReference type="EMBL" id="CAXIEN010000163">
    <property type="protein sequence ID" value="CAL1283080.1"/>
    <property type="molecule type" value="Genomic_DNA"/>
</dbReference>
<dbReference type="AlphaFoldDB" id="A0AAV2AIP6"/>
<protein>
    <submittedName>
        <fullName evidence="1">Uncharacterized protein</fullName>
    </submittedName>
</protein>
<feature type="non-terminal residue" evidence="1">
    <location>
        <position position="1"/>
    </location>
</feature>
<sequence>GHLKHLVYETPVDSVEDLVARLSVAAAGVREIPGIFERVRQSLHRRCQECIDTGGRNFEQLL</sequence>
<evidence type="ECO:0000313" key="1">
    <source>
        <dbReference type="EMBL" id="CAL1283080.1"/>
    </source>
</evidence>
<proteinExistence type="predicted"/>
<reference evidence="1 2" key="1">
    <citation type="submission" date="2024-04" db="EMBL/GenBank/DDBJ databases">
        <authorList>
            <person name="Rising A."/>
            <person name="Reimegard J."/>
            <person name="Sonavane S."/>
            <person name="Akerstrom W."/>
            <person name="Nylinder S."/>
            <person name="Hedman E."/>
            <person name="Kallberg Y."/>
        </authorList>
    </citation>
    <scope>NUCLEOTIDE SEQUENCE [LARGE SCALE GENOMIC DNA]</scope>
</reference>